<dbReference type="NCBIfam" id="NF002023">
    <property type="entry name" value="PRK00844.1"/>
    <property type="match status" value="1"/>
</dbReference>
<evidence type="ECO:0000256" key="7">
    <source>
        <dbReference type="ARBA" id="ARBA00023056"/>
    </source>
</evidence>
<keyword evidence="8 9" id="KW-0119">Carbohydrate metabolism</keyword>
<feature type="domain" description="Nucleotidyl transferase" evidence="10">
    <location>
        <begin position="18"/>
        <end position="282"/>
    </location>
</feature>
<evidence type="ECO:0000256" key="9">
    <source>
        <dbReference type="HAMAP-Rule" id="MF_00624"/>
    </source>
</evidence>
<keyword evidence="4 9" id="KW-0548">Nucleotidyltransferase</keyword>
<protein>
    <recommendedName>
        <fullName evidence="9">Glucose-1-phosphate adenylyltransferase</fullName>
        <ecNumber evidence="9">2.7.7.27</ecNumber>
    </recommendedName>
    <alternativeName>
        <fullName evidence="9">ADP-glucose pyrophosphorylase</fullName>
        <shortName evidence="9">ADPGlc PPase</shortName>
    </alternativeName>
    <alternativeName>
        <fullName evidence="9">ADP-glucose synthase</fullName>
    </alternativeName>
</protein>
<evidence type="ECO:0000256" key="3">
    <source>
        <dbReference type="ARBA" id="ARBA00022679"/>
    </source>
</evidence>
<dbReference type="UniPathway" id="UPA00164"/>
<dbReference type="CDD" id="cd04651">
    <property type="entry name" value="LbH_G1P_AT_C"/>
    <property type="match status" value="1"/>
</dbReference>
<dbReference type="NCBIfam" id="NF001947">
    <property type="entry name" value="PRK00725.1"/>
    <property type="match status" value="1"/>
</dbReference>
<evidence type="ECO:0000256" key="2">
    <source>
        <dbReference type="ARBA" id="ARBA00022600"/>
    </source>
</evidence>
<feature type="binding site" evidence="9">
    <location>
        <position position="109"/>
    </location>
    <ligand>
        <name>alpha-D-glucose 1-phosphate</name>
        <dbReference type="ChEBI" id="CHEBI:58601"/>
    </ligand>
</feature>
<dbReference type="InterPro" id="IPR011004">
    <property type="entry name" value="Trimer_LpxA-like_sf"/>
</dbReference>
<evidence type="ECO:0000313" key="13">
    <source>
        <dbReference type="Proteomes" id="UP000294980"/>
    </source>
</evidence>
<keyword evidence="13" id="KW-1185">Reference proteome</keyword>
<dbReference type="HAMAP" id="MF_00624">
    <property type="entry name" value="GlgC"/>
    <property type="match status" value="1"/>
</dbReference>
<feature type="domain" description="Glucose-1-phosphate adenylyltransferase/Bifunctional protein GlmU-like C-terminal hexapeptide" evidence="11">
    <location>
        <begin position="306"/>
        <end position="410"/>
    </location>
</feature>
<dbReference type="AlphaFoldDB" id="A0A4R2L887"/>
<dbReference type="Pfam" id="PF00483">
    <property type="entry name" value="NTP_transferase"/>
    <property type="match status" value="1"/>
</dbReference>
<keyword evidence="5 9" id="KW-0547">Nucleotide-binding</keyword>
<sequence length="422" mass="47339">MDDHNPRYVSRLTRNTLALVLAGGRGSRLYELTNWRAKPALYFGGKYRIIDFPLSNCVNSGIRQIGVLTQYKAYSLIRHLMRGWSHFKKEFGEFVEILPASQRFSDDWYQGTADAVYQNLDIIRAQQPDHVLILSGDHIYKMDYGPMLVEHVESGADMTVCCLEVPVAEAANTFGVMQVDTSGRVVGFEEKPAEPREIPGKPGMCLASMGNYVFNTEFLYEQLIHDAAVADSTRDFGHDVIPAMIATCHVHAYPFRDPQTGEKAYWRDVGTLDSFWLANMELVSTTPRLNLYEREWPLWTYQEQLPPAKFVWDKDDRRGEALDSMVAGGVIVSGSHVSGSVIFSNARLHSYSRVHASVILPETEVGRRVQMQNTIVDRGCIIPEGMRIGFDSEEDRENGFRVSTGGVVLITRGMLGLAEGSA</sequence>
<comment type="similarity">
    <text evidence="1 9">Belongs to the bacterial/plant glucose-1-phosphate adenylyltransferase family.</text>
</comment>
<evidence type="ECO:0000256" key="6">
    <source>
        <dbReference type="ARBA" id="ARBA00022840"/>
    </source>
</evidence>
<dbReference type="InterPro" id="IPR005836">
    <property type="entry name" value="ADP_Glu_pyroP_CS"/>
</dbReference>
<proteinExistence type="inferred from homology"/>
<dbReference type="SUPFAM" id="SSF53448">
    <property type="entry name" value="Nucleotide-diphospho-sugar transferases"/>
    <property type="match status" value="1"/>
</dbReference>
<reference evidence="12 13" key="1">
    <citation type="submission" date="2019-03" db="EMBL/GenBank/DDBJ databases">
        <title>Genomic Encyclopedia of Type Strains, Phase IV (KMG-IV): sequencing the most valuable type-strain genomes for metagenomic binning, comparative biology and taxonomic classification.</title>
        <authorList>
            <person name="Goeker M."/>
        </authorList>
    </citation>
    <scope>NUCLEOTIDE SEQUENCE [LARGE SCALE GENOMIC DNA]</scope>
    <source>
        <strain evidence="12 13">DSM 23344</strain>
    </source>
</reference>
<dbReference type="GO" id="GO:0008878">
    <property type="term" value="F:glucose-1-phosphate adenylyltransferase activity"/>
    <property type="evidence" value="ECO:0007669"/>
    <property type="project" value="UniProtKB-UniRule"/>
</dbReference>
<dbReference type="PROSITE" id="PS00808">
    <property type="entry name" value="ADP_GLC_PYROPHOSPH_1"/>
    <property type="match status" value="1"/>
</dbReference>
<dbReference type="Gene3D" id="3.90.550.10">
    <property type="entry name" value="Spore Coat Polysaccharide Biosynthesis Protein SpsA, Chain A"/>
    <property type="match status" value="1"/>
</dbReference>
<dbReference type="PROSITE" id="PS00810">
    <property type="entry name" value="ADP_GLC_PYROPHOSPH_3"/>
    <property type="match status" value="1"/>
</dbReference>
<comment type="catalytic activity">
    <reaction evidence="9">
        <text>alpha-D-glucose 1-phosphate + ATP + H(+) = ADP-alpha-D-glucose + diphosphate</text>
        <dbReference type="Rhea" id="RHEA:12120"/>
        <dbReference type="ChEBI" id="CHEBI:15378"/>
        <dbReference type="ChEBI" id="CHEBI:30616"/>
        <dbReference type="ChEBI" id="CHEBI:33019"/>
        <dbReference type="ChEBI" id="CHEBI:57498"/>
        <dbReference type="ChEBI" id="CHEBI:58601"/>
        <dbReference type="EC" id="2.7.7.27"/>
    </reaction>
</comment>
<evidence type="ECO:0000256" key="4">
    <source>
        <dbReference type="ARBA" id="ARBA00022695"/>
    </source>
</evidence>
<organism evidence="12 13">
    <name type="scientific">Chromatocurvus halotolerans</name>
    <dbReference type="NCBI Taxonomy" id="1132028"/>
    <lineage>
        <taxon>Bacteria</taxon>
        <taxon>Pseudomonadati</taxon>
        <taxon>Pseudomonadota</taxon>
        <taxon>Gammaproteobacteria</taxon>
        <taxon>Cellvibrionales</taxon>
        <taxon>Halieaceae</taxon>
        <taxon>Chromatocurvus</taxon>
    </lineage>
</organism>
<dbReference type="GO" id="GO:0005524">
    <property type="term" value="F:ATP binding"/>
    <property type="evidence" value="ECO:0007669"/>
    <property type="project" value="UniProtKB-KW"/>
</dbReference>
<dbReference type="InterPro" id="IPR011831">
    <property type="entry name" value="ADP-Glc_PPase"/>
</dbReference>
<feature type="site" description="Could play a key role in the communication between the regulatory and the substrate sites" evidence="9">
    <location>
        <position position="70"/>
    </location>
</feature>
<dbReference type="EC" id="2.7.7.27" evidence="9"/>
<dbReference type="InterPro" id="IPR029044">
    <property type="entry name" value="Nucleotide-diphossugar_trans"/>
</dbReference>
<evidence type="ECO:0000256" key="5">
    <source>
        <dbReference type="ARBA" id="ARBA00022741"/>
    </source>
</evidence>
<dbReference type="GO" id="GO:0005978">
    <property type="term" value="P:glycogen biosynthetic process"/>
    <property type="evidence" value="ECO:0007669"/>
    <property type="project" value="UniProtKB-UniRule"/>
</dbReference>
<evidence type="ECO:0000259" key="11">
    <source>
        <dbReference type="Pfam" id="PF24894"/>
    </source>
</evidence>
<accession>A0A4R2L887</accession>
<dbReference type="Proteomes" id="UP000294980">
    <property type="component" value="Unassembled WGS sequence"/>
</dbReference>
<keyword evidence="6 9" id="KW-0067">ATP-binding</keyword>
<gene>
    <name evidence="9" type="primary">glgC</name>
    <name evidence="12" type="ORF">EV688_10821</name>
</gene>
<dbReference type="RefSeq" id="WP_117318085.1">
    <property type="nucleotide sequence ID" value="NZ_QQSW01000010.1"/>
</dbReference>
<keyword evidence="3 9" id="KW-0808">Transferase</keyword>
<dbReference type="OrthoDB" id="9801810at2"/>
<evidence type="ECO:0000256" key="1">
    <source>
        <dbReference type="ARBA" id="ARBA00010443"/>
    </source>
</evidence>
<feature type="site" description="Could play a key role in the communication between the regulatory and the substrate sites" evidence="9">
    <location>
        <position position="108"/>
    </location>
</feature>
<dbReference type="EMBL" id="SLWX01000008">
    <property type="protein sequence ID" value="TCO75455.1"/>
    <property type="molecule type" value="Genomic_DNA"/>
</dbReference>
<dbReference type="InterPro" id="IPR056818">
    <property type="entry name" value="GlmU/GlgC-like_hexapep"/>
</dbReference>
<dbReference type="InterPro" id="IPR005835">
    <property type="entry name" value="NTP_transferase_dom"/>
</dbReference>
<dbReference type="PANTHER" id="PTHR43523">
    <property type="entry name" value="GLUCOSE-1-PHOSPHATE ADENYLYLTRANSFERASE-RELATED"/>
    <property type="match status" value="1"/>
</dbReference>
<keyword evidence="2 9" id="KW-0321">Glycogen metabolism</keyword>
<comment type="function">
    <text evidence="9">Involved in the biosynthesis of ADP-glucose, a building block required for the elongation reactions to produce glycogen. Catalyzes the reaction between ATP and alpha-D-glucose 1-phosphate (G1P) to produce pyrophosphate and ADP-Glc.</text>
</comment>
<dbReference type="CDD" id="cd02508">
    <property type="entry name" value="ADP_Glucose_PP"/>
    <property type="match status" value="1"/>
</dbReference>
<feature type="binding site" evidence="9">
    <location>
        <position position="208"/>
    </location>
    <ligand>
        <name>alpha-D-glucose 1-phosphate</name>
        <dbReference type="ChEBI" id="CHEBI:58601"/>
    </ligand>
</feature>
<dbReference type="SUPFAM" id="SSF51161">
    <property type="entry name" value="Trimeric LpxA-like enzymes"/>
    <property type="match status" value="1"/>
</dbReference>
<dbReference type="NCBIfam" id="TIGR02091">
    <property type="entry name" value="glgC"/>
    <property type="match status" value="1"/>
</dbReference>
<feature type="binding site" evidence="9">
    <location>
        <begin position="190"/>
        <end position="191"/>
    </location>
    <ligand>
        <name>alpha-D-glucose 1-phosphate</name>
        <dbReference type="ChEBI" id="CHEBI:58601"/>
    </ligand>
</feature>
<feature type="binding site" evidence="9">
    <location>
        <position position="175"/>
    </location>
    <ligand>
        <name>alpha-D-glucose 1-phosphate</name>
        <dbReference type="ChEBI" id="CHEBI:58601"/>
    </ligand>
</feature>
<dbReference type="PANTHER" id="PTHR43523:SF2">
    <property type="entry name" value="GLUCOSE-1-PHOSPHATE ADENYLYLTRANSFERASE"/>
    <property type="match status" value="1"/>
</dbReference>
<evidence type="ECO:0000313" key="12">
    <source>
        <dbReference type="EMBL" id="TCO75455.1"/>
    </source>
</evidence>
<name>A0A4R2L887_9GAMM</name>
<comment type="caution">
    <text evidence="12">The sequence shown here is derived from an EMBL/GenBank/DDBJ whole genome shotgun (WGS) entry which is preliminary data.</text>
</comment>
<comment type="pathway">
    <text evidence="9">Glycan biosynthesis; glycogen biosynthesis.</text>
</comment>
<evidence type="ECO:0000259" key="10">
    <source>
        <dbReference type="Pfam" id="PF00483"/>
    </source>
</evidence>
<dbReference type="Gene3D" id="2.160.10.10">
    <property type="entry name" value="Hexapeptide repeat proteins"/>
    <property type="match status" value="1"/>
</dbReference>
<keyword evidence="7 9" id="KW-0320">Glycogen biosynthesis</keyword>
<dbReference type="PROSITE" id="PS00809">
    <property type="entry name" value="ADP_GLC_PYROPHOSPH_2"/>
    <property type="match status" value="1"/>
</dbReference>
<evidence type="ECO:0000256" key="8">
    <source>
        <dbReference type="ARBA" id="ARBA00023277"/>
    </source>
</evidence>
<dbReference type="Pfam" id="PF24894">
    <property type="entry name" value="Hexapep_GlmU"/>
    <property type="match status" value="1"/>
</dbReference>
<dbReference type="InterPro" id="IPR023049">
    <property type="entry name" value="GlgC_bac"/>
</dbReference>
<comment type="subunit">
    <text evidence="9">Homotetramer.</text>
</comment>